<sequence length="221" mass="25306">MAPRVFYVCWTGLCFHLEPISTSKIANSKLLLVWLRRVSRNCVSGSSCRSLAFIWRRRTRTRNDGTGRVTFAHPRFGPVWCLDVSAQRPFDDACFTTLQHQPYPSSVFSPRSQAGPERGNRRSSSIMGLRRRGRAEMVCRRQMALGRQDIPGHRVGLPERDDMISCGESEQGAKERPMSFISARKTRELKFFFFLRCFPRRSKKHGMSSLRAFLSGLPKAC</sequence>
<feature type="region of interest" description="Disordered" evidence="1">
    <location>
        <begin position="105"/>
        <end position="127"/>
    </location>
</feature>
<name>A0A9P9EXY7_9HYPO</name>
<dbReference type="AlphaFoldDB" id="A0A9P9EXY7"/>
<evidence type="ECO:0000313" key="3">
    <source>
        <dbReference type="Proteomes" id="UP000738349"/>
    </source>
</evidence>
<dbReference type="Proteomes" id="UP000738349">
    <property type="component" value="Unassembled WGS sequence"/>
</dbReference>
<gene>
    <name evidence="2" type="ORF">EDB81DRAFT_464747</name>
</gene>
<protein>
    <submittedName>
        <fullName evidence="2">Uncharacterized protein</fullName>
    </submittedName>
</protein>
<reference evidence="2" key="1">
    <citation type="journal article" date="2021" name="Nat. Commun.">
        <title>Genetic determinants of endophytism in the Arabidopsis root mycobiome.</title>
        <authorList>
            <person name="Mesny F."/>
            <person name="Miyauchi S."/>
            <person name="Thiergart T."/>
            <person name="Pickel B."/>
            <person name="Atanasova L."/>
            <person name="Karlsson M."/>
            <person name="Huettel B."/>
            <person name="Barry K.W."/>
            <person name="Haridas S."/>
            <person name="Chen C."/>
            <person name="Bauer D."/>
            <person name="Andreopoulos W."/>
            <person name="Pangilinan J."/>
            <person name="LaButti K."/>
            <person name="Riley R."/>
            <person name="Lipzen A."/>
            <person name="Clum A."/>
            <person name="Drula E."/>
            <person name="Henrissat B."/>
            <person name="Kohler A."/>
            <person name="Grigoriev I.V."/>
            <person name="Martin F.M."/>
            <person name="Hacquard S."/>
        </authorList>
    </citation>
    <scope>NUCLEOTIDE SEQUENCE</scope>
    <source>
        <strain evidence="2">MPI-CAGE-AT-0147</strain>
    </source>
</reference>
<organism evidence="2 3">
    <name type="scientific">Dactylonectria macrodidyma</name>
    <dbReference type="NCBI Taxonomy" id="307937"/>
    <lineage>
        <taxon>Eukaryota</taxon>
        <taxon>Fungi</taxon>
        <taxon>Dikarya</taxon>
        <taxon>Ascomycota</taxon>
        <taxon>Pezizomycotina</taxon>
        <taxon>Sordariomycetes</taxon>
        <taxon>Hypocreomycetidae</taxon>
        <taxon>Hypocreales</taxon>
        <taxon>Nectriaceae</taxon>
        <taxon>Dactylonectria</taxon>
    </lineage>
</organism>
<proteinExistence type="predicted"/>
<keyword evidence="3" id="KW-1185">Reference proteome</keyword>
<evidence type="ECO:0000313" key="2">
    <source>
        <dbReference type="EMBL" id="KAH7148497.1"/>
    </source>
</evidence>
<comment type="caution">
    <text evidence="2">The sequence shown here is derived from an EMBL/GenBank/DDBJ whole genome shotgun (WGS) entry which is preliminary data.</text>
</comment>
<dbReference type="EMBL" id="JAGMUV010000007">
    <property type="protein sequence ID" value="KAH7148497.1"/>
    <property type="molecule type" value="Genomic_DNA"/>
</dbReference>
<evidence type="ECO:0000256" key="1">
    <source>
        <dbReference type="SAM" id="MobiDB-lite"/>
    </source>
</evidence>
<accession>A0A9P9EXY7</accession>